<feature type="compositionally biased region" description="Polar residues" evidence="1">
    <location>
        <begin position="135"/>
        <end position="166"/>
    </location>
</feature>
<dbReference type="InterPro" id="IPR011083">
    <property type="entry name" value="Phage_tail_collar_dom"/>
</dbReference>
<dbReference type="OrthoDB" id="9802366at2"/>
<accession>A0A0S2K2F9</accession>
<feature type="region of interest" description="Disordered" evidence="1">
    <location>
        <begin position="109"/>
        <end position="166"/>
    </location>
</feature>
<dbReference type="AlphaFoldDB" id="A0A0S2K2F9"/>
<dbReference type="InterPro" id="IPR037053">
    <property type="entry name" value="Phage_tail_collar_dom_sf"/>
</dbReference>
<evidence type="ECO:0000256" key="1">
    <source>
        <dbReference type="SAM" id="MobiDB-lite"/>
    </source>
</evidence>
<reference evidence="3 4" key="1">
    <citation type="submission" date="2015-11" db="EMBL/GenBank/DDBJ databases">
        <authorList>
            <person name="Zhang Y."/>
            <person name="Guo Z."/>
        </authorList>
    </citation>
    <scope>NUCLEOTIDE SEQUENCE [LARGE SCALE GENOMIC DNA]</scope>
    <source>
        <strain evidence="3 4">KCTC 12086</strain>
    </source>
</reference>
<dbReference type="EMBL" id="CP013187">
    <property type="protein sequence ID" value="ALO42393.1"/>
    <property type="molecule type" value="Genomic_DNA"/>
</dbReference>
<name>A0A0S2K2F9_9GAMM</name>
<evidence type="ECO:0000313" key="4">
    <source>
        <dbReference type="Proteomes" id="UP000061457"/>
    </source>
</evidence>
<proteinExistence type="predicted"/>
<gene>
    <name evidence="3" type="ORF">PP2015_1893</name>
</gene>
<dbReference type="PATRIC" id="fig|161398.10.peg.1921"/>
<dbReference type="SUPFAM" id="SSF88874">
    <property type="entry name" value="Receptor-binding domain of short tail fibre protein gp12"/>
    <property type="match status" value="1"/>
</dbReference>
<dbReference type="Pfam" id="PF07484">
    <property type="entry name" value="Collar"/>
    <property type="match status" value="1"/>
</dbReference>
<evidence type="ECO:0000259" key="2">
    <source>
        <dbReference type="Pfam" id="PF07484"/>
    </source>
</evidence>
<dbReference type="RefSeq" id="WP_058030056.1">
    <property type="nucleotide sequence ID" value="NZ_CP013187.1"/>
</dbReference>
<dbReference type="KEGG" id="pphe:PP2015_1893"/>
<dbReference type="STRING" id="161398.PP2015_1893"/>
<evidence type="ECO:0000313" key="3">
    <source>
        <dbReference type="EMBL" id="ALO42393.1"/>
    </source>
</evidence>
<sequence length="190" mass="20184">MANPFIGQIQGFGFYFAPREWARCTGALLQIYQYQALYSILSNYHGGDGRNTFAVPNLSGRAPLHVGGGQASGPGLSYHYIGERDGSSEVSLTVDQLPSHSHGQVYVSAPGDSAEGSSQTLGGLYKSDSDGDGTISRQNTFSSTPSTPANFSMSEHAISSTGSSMPHNNTQPYLTLNFCIALSGMYPSRN</sequence>
<keyword evidence="4" id="KW-1185">Reference proteome</keyword>
<protein>
    <submittedName>
        <fullName evidence="3">Tail Collar domain protein</fullName>
    </submittedName>
</protein>
<dbReference type="Proteomes" id="UP000061457">
    <property type="component" value="Chromosome I"/>
</dbReference>
<dbReference type="Gene3D" id="3.90.1340.10">
    <property type="entry name" value="Phage tail collar domain"/>
    <property type="match status" value="1"/>
</dbReference>
<feature type="domain" description="Phage tail collar" evidence="2">
    <location>
        <begin position="7"/>
        <end position="63"/>
    </location>
</feature>
<organism evidence="3 4">
    <name type="scientific">Pseudoalteromonas phenolica</name>
    <dbReference type="NCBI Taxonomy" id="161398"/>
    <lineage>
        <taxon>Bacteria</taxon>
        <taxon>Pseudomonadati</taxon>
        <taxon>Pseudomonadota</taxon>
        <taxon>Gammaproteobacteria</taxon>
        <taxon>Alteromonadales</taxon>
        <taxon>Pseudoalteromonadaceae</taxon>
        <taxon>Pseudoalteromonas</taxon>
    </lineage>
</organism>